<dbReference type="Proteomes" id="UP000319516">
    <property type="component" value="Unassembled WGS sequence"/>
</dbReference>
<evidence type="ECO:0000256" key="6">
    <source>
        <dbReference type="ARBA" id="ARBA00022777"/>
    </source>
</evidence>
<evidence type="ECO:0000256" key="11">
    <source>
        <dbReference type="SAM" id="MobiDB-lite"/>
    </source>
</evidence>
<comment type="catalytic activity">
    <reaction evidence="8">
        <text>L-threonyl-[protein] + ATP = O-phospho-L-threonyl-[protein] + ADP + H(+)</text>
        <dbReference type="Rhea" id="RHEA:46608"/>
        <dbReference type="Rhea" id="RHEA-COMP:11060"/>
        <dbReference type="Rhea" id="RHEA-COMP:11605"/>
        <dbReference type="ChEBI" id="CHEBI:15378"/>
        <dbReference type="ChEBI" id="CHEBI:30013"/>
        <dbReference type="ChEBI" id="CHEBI:30616"/>
        <dbReference type="ChEBI" id="CHEBI:61977"/>
        <dbReference type="ChEBI" id="CHEBI:456216"/>
        <dbReference type="EC" id="2.7.11.1"/>
    </reaction>
</comment>
<evidence type="ECO:0000256" key="9">
    <source>
        <dbReference type="ARBA" id="ARBA00048679"/>
    </source>
</evidence>
<feature type="region of interest" description="Disordered" evidence="11">
    <location>
        <begin position="600"/>
        <end position="668"/>
    </location>
</feature>
<dbReference type="PROSITE" id="PS00108">
    <property type="entry name" value="PROTEIN_KINASE_ST"/>
    <property type="match status" value="1"/>
</dbReference>
<keyword evidence="2" id="KW-0723">Serine/threonine-protein kinase</keyword>
<evidence type="ECO:0000256" key="7">
    <source>
        <dbReference type="ARBA" id="ARBA00022840"/>
    </source>
</evidence>
<dbReference type="PROSITE" id="PS50011">
    <property type="entry name" value="PROTEIN_KINASE_DOM"/>
    <property type="match status" value="1"/>
</dbReference>
<evidence type="ECO:0000259" key="13">
    <source>
        <dbReference type="PROSITE" id="PS51178"/>
    </source>
</evidence>
<proteinExistence type="predicted"/>
<dbReference type="FunFam" id="1.10.510.10:FF:000021">
    <property type="entry name" value="Serine/threonine protein kinase"/>
    <property type="match status" value="1"/>
</dbReference>
<dbReference type="SMART" id="SM00740">
    <property type="entry name" value="PASTA"/>
    <property type="match status" value="3"/>
</dbReference>
<comment type="caution">
    <text evidence="14">The sequence shown here is derived from an EMBL/GenBank/DDBJ whole genome shotgun (WGS) entry which is preliminary data.</text>
</comment>
<gene>
    <name evidence="14" type="ORF">FB467_0534</name>
</gene>
<dbReference type="InterPro" id="IPR005543">
    <property type="entry name" value="PASTA_dom"/>
</dbReference>
<dbReference type="Gene3D" id="3.30.10.20">
    <property type="match status" value="3"/>
</dbReference>
<dbReference type="EMBL" id="VFOP01000001">
    <property type="protein sequence ID" value="TQL49462.1"/>
    <property type="molecule type" value="Genomic_DNA"/>
</dbReference>
<dbReference type="CDD" id="cd06577">
    <property type="entry name" value="PASTA_pknB"/>
    <property type="match status" value="3"/>
</dbReference>
<dbReference type="PANTHER" id="PTHR43289:SF6">
    <property type="entry name" value="SERINE_THREONINE-PROTEIN KINASE NEKL-3"/>
    <property type="match status" value="1"/>
</dbReference>
<dbReference type="NCBIfam" id="NF033483">
    <property type="entry name" value="PknB_PASTA_kin"/>
    <property type="match status" value="1"/>
</dbReference>
<keyword evidence="5 10" id="KW-0547">Nucleotide-binding</keyword>
<dbReference type="GO" id="GO:0004674">
    <property type="term" value="F:protein serine/threonine kinase activity"/>
    <property type="evidence" value="ECO:0007669"/>
    <property type="project" value="UniProtKB-KW"/>
</dbReference>
<organism evidence="14 15">
    <name type="scientific">Ornithinicoccus hortensis</name>
    <dbReference type="NCBI Taxonomy" id="82346"/>
    <lineage>
        <taxon>Bacteria</taxon>
        <taxon>Bacillati</taxon>
        <taxon>Actinomycetota</taxon>
        <taxon>Actinomycetes</taxon>
        <taxon>Micrococcales</taxon>
        <taxon>Intrasporangiaceae</taxon>
        <taxon>Ornithinicoccus</taxon>
    </lineage>
</organism>
<dbReference type="CDD" id="cd14014">
    <property type="entry name" value="STKc_PknB_like"/>
    <property type="match status" value="1"/>
</dbReference>
<keyword evidence="15" id="KW-1185">Reference proteome</keyword>
<evidence type="ECO:0000256" key="8">
    <source>
        <dbReference type="ARBA" id="ARBA00047899"/>
    </source>
</evidence>
<dbReference type="SMART" id="SM00220">
    <property type="entry name" value="S_TKc"/>
    <property type="match status" value="1"/>
</dbReference>
<dbReference type="InterPro" id="IPR000719">
    <property type="entry name" value="Prot_kinase_dom"/>
</dbReference>
<dbReference type="PROSITE" id="PS00107">
    <property type="entry name" value="PROTEIN_KINASE_ATP"/>
    <property type="match status" value="1"/>
</dbReference>
<evidence type="ECO:0000256" key="2">
    <source>
        <dbReference type="ARBA" id="ARBA00022527"/>
    </source>
</evidence>
<sequence length="668" mass="71082">MSEEPRVLGGRYEVGGLIGRGGMAEVHVGHDLRLGRTVAIKILRTDLARDTSFLARFRREAQSAAGLNHPAIVAVYDSGEQEHHESGGAPVMVPYIVMEHVEGKTLRQVLNDEKVLDPDEAARITASVLSALEYSHQRGIVHRDIKPANVMVTRGGAVKVMDFGIARALADTAATMTQTQAVLGTARYLSPEQAQGLDVDTRSDLYSAGCLFYELLTGRTPFVGDPVSLVYQHIGEQPKAPSTIQQDLGPAMDAVALHALGKSPDTRYQTAAAFRDDLHAARAGRPVSADAQETLRRVGYAAGVVGMAAQTPLGQDQPTEAIPRTGPPQGAARATPPAGQGPPEGHGPAYRDDFESTDEIPVREERHGGGWLVLTMLALLALAGIGWVVFQVLGPNGDDPEEPIEVTVPDVVGRTEAQAVEAITNANLVADVSYENDDEAKGRVIEQTPTGNARADEGSTVELVVSQGPDSITVPDVRDFTEQAARARLGSFNLLVADEVEEENNPEFDKGRVIRTEPPTGEAAAPDEEVVLVLASGKVEVPDVVGDNANQAFSQLSNDFRLEVEIEYQDSAEVEENTVLEQSLDPDAEVDYGTEIVLTVSRTPPETVTRTESVTVTQPPPTTDPEEPTDTDPPTTTGPPDDPTGTDPPGDSETITFGPGGPGADPDD</sequence>
<dbReference type="PROSITE" id="PS51178">
    <property type="entry name" value="PASTA"/>
    <property type="match status" value="3"/>
</dbReference>
<reference evidence="14 15" key="1">
    <citation type="submission" date="2019-06" db="EMBL/GenBank/DDBJ databases">
        <title>Sequencing the genomes of 1000 actinobacteria strains.</title>
        <authorList>
            <person name="Klenk H.-P."/>
        </authorList>
    </citation>
    <scope>NUCLEOTIDE SEQUENCE [LARGE SCALE GENOMIC DNA]</scope>
    <source>
        <strain evidence="14 15">DSM 12335</strain>
    </source>
</reference>
<dbReference type="EC" id="2.7.11.1" evidence="1"/>
<evidence type="ECO:0000313" key="15">
    <source>
        <dbReference type="Proteomes" id="UP000319516"/>
    </source>
</evidence>
<dbReference type="GO" id="GO:0045717">
    <property type="term" value="P:negative regulation of fatty acid biosynthetic process"/>
    <property type="evidence" value="ECO:0007669"/>
    <property type="project" value="UniProtKB-ARBA"/>
</dbReference>
<dbReference type="GO" id="GO:0005524">
    <property type="term" value="F:ATP binding"/>
    <property type="evidence" value="ECO:0007669"/>
    <property type="project" value="UniProtKB-UniRule"/>
</dbReference>
<dbReference type="InterPro" id="IPR011009">
    <property type="entry name" value="Kinase-like_dom_sf"/>
</dbReference>
<dbReference type="AlphaFoldDB" id="A0A542YMY0"/>
<dbReference type="Gene3D" id="3.30.200.20">
    <property type="entry name" value="Phosphorylase Kinase, domain 1"/>
    <property type="match status" value="1"/>
</dbReference>
<dbReference type="InterPro" id="IPR017441">
    <property type="entry name" value="Protein_kinase_ATP_BS"/>
</dbReference>
<feature type="compositionally biased region" description="Low complexity" evidence="11">
    <location>
        <begin position="600"/>
        <end position="617"/>
    </location>
</feature>
<protein>
    <recommendedName>
        <fullName evidence="1">non-specific serine/threonine protein kinase</fullName>
        <ecNumber evidence="1">2.7.11.1</ecNumber>
    </recommendedName>
</protein>
<dbReference type="RefSeq" id="WP_141783720.1">
    <property type="nucleotide sequence ID" value="NZ_BAAAIK010000003.1"/>
</dbReference>
<accession>A0A542YMY0</accession>
<feature type="domain" description="PASTA" evidence="13">
    <location>
        <begin position="468"/>
        <end position="534"/>
    </location>
</feature>
<dbReference type="FunFam" id="3.30.200.20:FF:000035">
    <property type="entry name" value="Serine/threonine protein kinase Stk1"/>
    <property type="match status" value="1"/>
</dbReference>
<keyword evidence="6 14" id="KW-0418">Kinase</keyword>
<keyword evidence="3" id="KW-0808">Transferase</keyword>
<dbReference type="Gene3D" id="1.10.510.10">
    <property type="entry name" value="Transferase(Phosphotransferase) domain 1"/>
    <property type="match status" value="1"/>
</dbReference>
<evidence type="ECO:0000256" key="10">
    <source>
        <dbReference type="PROSITE-ProRule" id="PRU10141"/>
    </source>
</evidence>
<feature type="domain" description="Protein kinase" evidence="12">
    <location>
        <begin position="12"/>
        <end position="282"/>
    </location>
</feature>
<evidence type="ECO:0000256" key="3">
    <source>
        <dbReference type="ARBA" id="ARBA00022679"/>
    </source>
</evidence>
<feature type="binding site" evidence="10">
    <location>
        <position position="41"/>
    </location>
    <ligand>
        <name>ATP</name>
        <dbReference type="ChEBI" id="CHEBI:30616"/>
    </ligand>
</feature>
<feature type="compositionally biased region" description="Gly residues" evidence="11">
    <location>
        <begin position="658"/>
        <end position="668"/>
    </location>
</feature>
<evidence type="ECO:0000256" key="5">
    <source>
        <dbReference type="ARBA" id="ARBA00022741"/>
    </source>
</evidence>
<dbReference type="OrthoDB" id="9762169at2"/>
<evidence type="ECO:0000313" key="14">
    <source>
        <dbReference type="EMBL" id="TQL49462.1"/>
    </source>
</evidence>
<feature type="domain" description="PASTA" evidence="13">
    <location>
        <begin position="402"/>
        <end position="467"/>
    </location>
</feature>
<comment type="catalytic activity">
    <reaction evidence="9">
        <text>L-seryl-[protein] + ATP = O-phospho-L-seryl-[protein] + ADP + H(+)</text>
        <dbReference type="Rhea" id="RHEA:17989"/>
        <dbReference type="Rhea" id="RHEA-COMP:9863"/>
        <dbReference type="Rhea" id="RHEA-COMP:11604"/>
        <dbReference type="ChEBI" id="CHEBI:15378"/>
        <dbReference type="ChEBI" id="CHEBI:29999"/>
        <dbReference type="ChEBI" id="CHEBI:30616"/>
        <dbReference type="ChEBI" id="CHEBI:83421"/>
        <dbReference type="ChEBI" id="CHEBI:456216"/>
        <dbReference type="EC" id="2.7.11.1"/>
    </reaction>
</comment>
<dbReference type="Pfam" id="PF00069">
    <property type="entry name" value="Pkinase"/>
    <property type="match status" value="1"/>
</dbReference>
<evidence type="ECO:0000256" key="4">
    <source>
        <dbReference type="ARBA" id="ARBA00022737"/>
    </source>
</evidence>
<feature type="region of interest" description="Disordered" evidence="11">
    <location>
        <begin position="312"/>
        <end position="354"/>
    </location>
</feature>
<feature type="domain" description="PASTA" evidence="13">
    <location>
        <begin position="535"/>
        <end position="602"/>
    </location>
</feature>
<dbReference type="PANTHER" id="PTHR43289">
    <property type="entry name" value="MITOGEN-ACTIVATED PROTEIN KINASE KINASE KINASE 20-RELATED"/>
    <property type="match status" value="1"/>
</dbReference>
<name>A0A542YMY0_9MICO</name>
<dbReference type="InterPro" id="IPR008271">
    <property type="entry name" value="Ser/Thr_kinase_AS"/>
</dbReference>
<keyword evidence="4" id="KW-0677">Repeat</keyword>
<evidence type="ECO:0000256" key="1">
    <source>
        <dbReference type="ARBA" id="ARBA00012513"/>
    </source>
</evidence>
<evidence type="ECO:0000259" key="12">
    <source>
        <dbReference type="PROSITE" id="PS50011"/>
    </source>
</evidence>
<keyword evidence="7 10" id="KW-0067">ATP-binding</keyword>
<dbReference type="Pfam" id="PF03793">
    <property type="entry name" value="PASTA"/>
    <property type="match status" value="3"/>
</dbReference>
<dbReference type="SUPFAM" id="SSF56112">
    <property type="entry name" value="Protein kinase-like (PK-like)"/>
    <property type="match status" value="1"/>
</dbReference>